<reference evidence="2" key="1">
    <citation type="journal article" date="2019" name="Int. J. Syst. Evol. Microbiol.">
        <title>The Global Catalogue of Microorganisms (GCM) 10K type strain sequencing project: providing services to taxonomists for standard genome sequencing and annotation.</title>
        <authorList>
            <consortium name="The Broad Institute Genomics Platform"/>
            <consortium name="The Broad Institute Genome Sequencing Center for Infectious Disease"/>
            <person name="Wu L."/>
            <person name="Ma J."/>
        </authorList>
    </citation>
    <scope>NUCLEOTIDE SEQUENCE [LARGE SCALE GENOMIC DNA]</scope>
    <source>
        <strain evidence="2">CCUG 56752</strain>
    </source>
</reference>
<evidence type="ECO:0008006" key="3">
    <source>
        <dbReference type="Google" id="ProtNLM"/>
    </source>
</evidence>
<dbReference type="RefSeq" id="WP_379658357.1">
    <property type="nucleotide sequence ID" value="NZ_JBHTIV010000010.1"/>
</dbReference>
<evidence type="ECO:0000313" key="1">
    <source>
        <dbReference type="EMBL" id="MFD0933052.1"/>
    </source>
</evidence>
<dbReference type="Proteomes" id="UP001597049">
    <property type="component" value="Unassembled WGS sequence"/>
</dbReference>
<comment type="caution">
    <text evidence="1">The sequence shown here is derived from an EMBL/GenBank/DDBJ whole genome shotgun (WGS) entry which is preliminary data.</text>
</comment>
<protein>
    <recommendedName>
        <fullName evidence="3">Pentapeptide repeat-containing protein</fullName>
    </recommendedName>
</protein>
<keyword evidence="2" id="KW-1185">Reference proteome</keyword>
<name>A0ABW3GSK1_9FLAO</name>
<accession>A0ABW3GSK1</accession>
<proteinExistence type="predicted"/>
<sequence length="104" mass="11859">MKETFDLIDEVANFTSAGTSQLSVNTAEGLEPLEIENLSELDSDYKYTDLGQLYADFPDNFAKIQKINFRGQFFFNCYFISNSNMDILKFDKNGTFIGESQPQL</sequence>
<organism evidence="1 2">
    <name type="scientific">Psychroflexus salinarum</name>
    <dbReference type="NCBI Taxonomy" id="546024"/>
    <lineage>
        <taxon>Bacteria</taxon>
        <taxon>Pseudomonadati</taxon>
        <taxon>Bacteroidota</taxon>
        <taxon>Flavobacteriia</taxon>
        <taxon>Flavobacteriales</taxon>
        <taxon>Flavobacteriaceae</taxon>
        <taxon>Psychroflexus</taxon>
    </lineage>
</organism>
<dbReference type="EMBL" id="JBHTIV010000010">
    <property type="protein sequence ID" value="MFD0933052.1"/>
    <property type="molecule type" value="Genomic_DNA"/>
</dbReference>
<evidence type="ECO:0000313" key="2">
    <source>
        <dbReference type="Proteomes" id="UP001597049"/>
    </source>
</evidence>
<gene>
    <name evidence="1" type="ORF">ACFQ0R_10635</name>
</gene>